<comment type="caution">
    <text evidence="4">The sequence shown here is derived from an EMBL/GenBank/DDBJ whole genome shotgun (WGS) entry which is preliminary data.</text>
</comment>
<dbReference type="Proteomes" id="UP000696931">
    <property type="component" value="Unassembled WGS sequence"/>
</dbReference>
<dbReference type="InterPro" id="IPR055170">
    <property type="entry name" value="GFO_IDH_MocA-like_dom"/>
</dbReference>
<feature type="domain" description="GFO/IDH/MocA-like oxidoreductase" evidence="3">
    <location>
        <begin position="134"/>
        <end position="266"/>
    </location>
</feature>
<dbReference type="Pfam" id="PF01408">
    <property type="entry name" value="GFO_IDH_MocA"/>
    <property type="match status" value="1"/>
</dbReference>
<name>A0A933S8N0_UNCEI</name>
<gene>
    <name evidence="4" type="ORF">HZA61_00650</name>
</gene>
<reference evidence="4" key="1">
    <citation type="submission" date="2020-07" db="EMBL/GenBank/DDBJ databases">
        <title>Huge and variable diversity of episymbiotic CPR bacteria and DPANN archaea in groundwater ecosystems.</title>
        <authorList>
            <person name="He C.Y."/>
            <person name="Keren R."/>
            <person name="Whittaker M."/>
            <person name="Farag I.F."/>
            <person name="Doudna J."/>
            <person name="Cate J.H.D."/>
            <person name="Banfield J.F."/>
        </authorList>
    </citation>
    <scope>NUCLEOTIDE SEQUENCE</scope>
    <source>
        <strain evidence="4">NC_groundwater_1813_Pr3_B-0.1um_71_17</strain>
    </source>
</reference>
<evidence type="ECO:0000313" key="5">
    <source>
        <dbReference type="Proteomes" id="UP000696931"/>
    </source>
</evidence>
<keyword evidence="1" id="KW-0560">Oxidoreductase</keyword>
<evidence type="ECO:0000256" key="1">
    <source>
        <dbReference type="ARBA" id="ARBA00023002"/>
    </source>
</evidence>
<dbReference type="InterPro" id="IPR000683">
    <property type="entry name" value="Gfo/Idh/MocA-like_OxRdtase_N"/>
</dbReference>
<dbReference type="Gene3D" id="3.40.50.720">
    <property type="entry name" value="NAD(P)-binding Rossmann-like Domain"/>
    <property type="match status" value="1"/>
</dbReference>
<dbReference type="SUPFAM" id="SSF55347">
    <property type="entry name" value="Glyceraldehyde-3-phosphate dehydrogenase-like, C-terminal domain"/>
    <property type="match status" value="1"/>
</dbReference>
<sequence length="357" mass="38715">MQRVRVAIFGTGFGRAVQAPAFLRHPGFELAAIAGGDAAKTRRVADELGVKGAYGDWRELLERERPELVSIVTPVYLHHEMMLGALAAGAHVHCEKPTAFDRQQAREMRDAASAAGKLAGINHEFRFLPARVLAREWLSAGRIGRPYRAEILGRYPIWHASAPRAMNWLSEADKGGGIWGALGSHHTDCLRTMFGEPLAATGSLRVEQPVRAPRAAGGAPGLATADDAVTVHYEFANGVTALVDLHASAPYRWERFEVHGDEGSLRWDEHGERLWHVLPGKEPAEIEIPASLQLAKREGDLPLVAPFTVMVERLHRAITAGEPLEPSFAADAVPVQCALDAARESSARGAKVAVEKA</sequence>
<evidence type="ECO:0000313" key="4">
    <source>
        <dbReference type="EMBL" id="MBI5167972.1"/>
    </source>
</evidence>
<organism evidence="4 5">
    <name type="scientific">Eiseniibacteriota bacterium</name>
    <dbReference type="NCBI Taxonomy" id="2212470"/>
    <lineage>
        <taxon>Bacteria</taxon>
        <taxon>Candidatus Eiseniibacteriota</taxon>
    </lineage>
</organism>
<feature type="domain" description="Gfo/Idh/MocA-like oxidoreductase N-terminal" evidence="2">
    <location>
        <begin position="4"/>
        <end position="123"/>
    </location>
</feature>
<dbReference type="AlphaFoldDB" id="A0A933S8N0"/>
<dbReference type="GO" id="GO:0000166">
    <property type="term" value="F:nucleotide binding"/>
    <property type="evidence" value="ECO:0007669"/>
    <property type="project" value="InterPro"/>
</dbReference>
<dbReference type="Pfam" id="PF22725">
    <property type="entry name" value="GFO_IDH_MocA_C3"/>
    <property type="match status" value="1"/>
</dbReference>
<evidence type="ECO:0000259" key="2">
    <source>
        <dbReference type="Pfam" id="PF01408"/>
    </source>
</evidence>
<dbReference type="PANTHER" id="PTHR43818">
    <property type="entry name" value="BCDNA.GH03377"/>
    <property type="match status" value="1"/>
</dbReference>
<evidence type="ECO:0000259" key="3">
    <source>
        <dbReference type="Pfam" id="PF22725"/>
    </source>
</evidence>
<dbReference type="SUPFAM" id="SSF51735">
    <property type="entry name" value="NAD(P)-binding Rossmann-fold domains"/>
    <property type="match status" value="1"/>
</dbReference>
<accession>A0A933S8N0</accession>
<dbReference type="InterPro" id="IPR050463">
    <property type="entry name" value="Gfo/Idh/MocA_oxidrdct_glycsds"/>
</dbReference>
<protein>
    <submittedName>
        <fullName evidence="4">Gfo/Idh/MocA family oxidoreductase</fullName>
    </submittedName>
</protein>
<dbReference type="PANTHER" id="PTHR43818:SF11">
    <property type="entry name" value="BCDNA.GH03377"/>
    <property type="match status" value="1"/>
</dbReference>
<dbReference type="EMBL" id="JACRIW010000006">
    <property type="protein sequence ID" value="MBI5167972.1"/>
    <property type="molecule type" value="Genomic_DNA"/>
</dbReference>
<dbReference type="InterPro" id="IPR036291">
    <property type="entry name" value="NAD(P)-bd_dom_sf"/>
</dbReference>
<dbReference type="GO" id="GO:0016491">
    <property type="term" value="F:oxidoreductase activity"/>
    <property type="evidence" value="ECO:0007669"/>
    <property type="project" value="UniProtKB-KW"/>
</dbReference>
<proteinExistence type="predicted"/>
<dbReference type="Gene3D" id="3.30.360.10">
    <property type="entry name" value="Dihydrodipicolinate Reductase, domain 2"/>
    <property type="match status" value="1"/>
</dbReference>